<name>A0ABT0PCT2_9GAMM</name>
<dbReference type="Proteomes" id="UP001203338">
    <property type="component" value="Unassembled WGS sequence"/>
</dbReference>
<evidence type="ECO:0000256" key="6">
    <source>
        <dbReference type="HAMAP-Rule" id="MF_01186"/>
    </source>
</evidence>
<gene>
    <name evidence="6" type="primary">lptE</name>
    <name evidence="7" type="ORF">M3P05_04275</name>
</gene>
<comment type="subcellular location">
    <subcellularLocation>
        <location evidence="6">Cell outer membrane</location>
        <topology evidence="6">Lipid-anchor</topology>
    </subcellularLocation>
</comment>
<comment type="function">
    <text evidence="6">Together with LptD, is involved in the assembly of lipopolysaccharide (LPS) at the surface of the outer membrane. Required for the proper assembly of LptD. Binds LPS and may serve as the LPS recognition site at the outer membrane.</text>
</comment>
<dbReference type="PANTHER" id="PTHR38098:SF1">
    <property type="entry name" value="LPS-ASSEMBLY LIPOPROTEIN LPTE"/>
    <property type="match status" value="1"/>
</dbReference>
<evidence type="ECO:0000313" key="8">
    <source>
        <dbReference type="Proteomes" id="UP001203338"/>
    </source>
</evidence>
<organism evidence="7 8">
    <name type="scientific">Parendozoicomonas callyspongiae</name>
    <dbReference type="NCBI Taxonomy" id="2942213"/>
    <lineage>
        <taxon>Bacteria</taxon>
        <taxon>Pseudomonadati</taxon>
        <taxon>Pseudomonadota</taxon>
        <taxon>Gammaproteobacteria</taxon>
        <taxon>Oceanospirillales</taxon>
        <taxon>Endozoicomonadaceae</taxon>
        <taxon>Parendozoicomonas</taxon>
    </lineage>
</organism>
<keyword evidence="3 6" id="KW-0564">Palmitate</keyword>
<comment type="caution">
    <text evidence="7">The sequence shown here is derived from an EMBL/GenBank/DDBJ whole genome shotgun (WGS) entry which is preliminary data.</text>
</comment>
<keyword evidence="5 6" id="KW-0449">Lipoprotein</keyword>
<evidence type="ECO:0000256" key="2">
    <source>
        <dbReference type="ARBA" id="ARBA00023136"/>
    </source>
</evidence>
<keyword evidence="8" id="KW-1185">Reference proteome</keyword>
<dbReference type="Pfam" id="PF04390">
    <property type="entry name" value="LptE"/>
    <property type="match status" value="1"/>
</dbReference>
<comment type="subunit">
    <text evidence="6">Component of the lipopolysaccharide transport and assembly complex. Interacts with LptD.</text>
</comment>
<evidence type="ECO:0000256" key="5">
    <source>
        <dbReference type="ARBA" id="ARBA00023288"/>
    </source>
</evidence>
<protein>
    <recommendedName>
        <fullName evidence="6">LPS-assembly lipoprotein LptE</fullName>
    </recommendedName>
</protein>
<comment type="similarity">
    <text evidence="6">Belongs to the LptE lipoprotein family.</text>
</comment>
<evidence type="ECO:0000313" key="7">
    <source>
        <dbReference type="EMBL" id="MCL6269159.1"/>
    </source>
</evidence>
<dbReference type="PANTHER" id="PTHR38098">
    <property type="entry name" value="LPS-ASSEMBLY LIPOPROTEIN LPTE"/>
    <property type="match status" value="1"/>
</dbReference>
<proteinExistence type="inferred from homology"/>
<sequence length="194" mass="21646">MTRIQRMFSTVLVASLAMFVTACGFHLRGTVDIASDLESLSIQSPDRGFQKLLATSLEQTGIQVKSEAPYKITILDLNSKEQIASTSGGNIVTDYDVIATLKWQLENADGLKLTQPIEMQQFATYQRYEDQYNASQRELETIWKDLQRTLATSLTRQIAAMSNSQLEELTVKAREALKAAEQNAQNQPQGLLTP</sequence>
<accession>A0ABT0PCT2</accession>
<dbReference type="HAMAP" id="MF_01186">
    <property type="entry name" value="LPS_assembly_LptE"/>
    <property type="match status" value="1"/>
</dbReference>
<reference evidence="7 8" key="1">
    <citation type="submission" date="2022-05" db="EMBL/GenBank/DDBJ databases">
        <authorList>
            <person name="Park J.-S."/>
        </authorList>
    </citation>
    <scope>NUCLEOTIDE SEQUENCE [LARGE SCALE GENOMIC DNA]</scope>
    <source>
        <strain evidence="7 8">2012CJ34-2</strain>
    </source>
</reference>
<evidence type="ECO:0000256" key="4">
    <source>
        <dbReference type="ARBA" id="ARBA00023237"/>
    </source>
</evidence>
<keyword evidence="4 6" id="KW-0998">Cell outer membrane</keyword>
<dbReference type="InterPro" id="IPR007485">
    <property type="entry name" value="LPS_assembly_LptE"/>
</dbReference>
<dbReference type="EMBL" id="JAMFLX010000004">
    <property type="protein sequence ID" value="MCL6269159.1"/>
    <property type="molecule type" value="Genomic_DNA"/>
</dbReference>
<dbReference type="RefSeq" id="WP_249698076.1">
    <property type="nucleotide sequence ID" value="NZ_JAMFLX010000004.1"/>
</dbReference>
<evidence type="ECO:0000256" key="1">
    <source>
        <dbReference type="ARBA" id="ARBA00022729"/>
    </source>
</evidence>
<dbReference type="PROSITE" id="PS51257">
    <property type="entry name" value="PROKAR_LIPOPROTEIN"/>
    <property type="match status" value="1"/>
</dbReference>
<keyword evidence="2 6" id="KW-0472">Membrane</keyword>
<dbReference type="Gene3D" id="3.30.160.150">
    <property type="entry name" value="Lipoprotein like domain"/>
    <property type="match status" value="1"/>
</dbReference>
<keyword evidence="1 6" id="KW-0732">Signal</keyword>
<evidence type="ECO:0000256" key="3">
    <source>
        <dbReference type="ARBA" id="ARBA00023139"/>
    </source>
</evidence>